<reference evidence="4" key="1">
    <citation type="submission" date="2023-06" db="EMBL/GenBank/DDBJ databases">
        <title>SYSU T00b26.</title>
        <authorList>
            <person name="Gao L."/>
            <person name="Fang B.-Z."/>
            <person name="Li W.-J."/>
        </authorList>
    </citation>
    <scope>NUCLEOTIDE SEQUENCE</scope>
    <source>
        <strain evidence="4">SYSU T00b26</strain>
    </source>
</reference>
<evidence type="ECO:0000313" key="4">
    <source>
        <dbReference type="EMBL" id="MDN4472268.1"/>
    </source>
</evidence>
<dbReference type="Pfam" id="PF00106">
    <property type="entry name" value="adh_short"/>
    <property type="match status" value="1"/>
</dbReference>
<dbReference type="Proteomes" id="UP001172738">
    <property type="component" value="Unassembled WGS sequence"/>
</dbReference>
<organism evidence="4 5">
    <name type="scientific">Demequina zhanjiangensis</name>
    <dbReference type="NCBI Taxonomy" id="3051659"/>
    <lineage>
        <taxon>Bacteria</taxon>
        <taxon>Bacillati</taxon>
        <taxon>Actinomycetota</taxon>
        <taxon>Actinomycetes</taxon>
        <taxon>Micrococcales</taxon>
        <taxon>Demequinaceae</taxon>
        <taxon>Demequina</taxon>
    </lineage>
</organism>
<keyword evidence="5" id="KW-1185">Reference proteome</keyword>
<evidence type="ECO:0000256" key="1">
    <source>
        <dbReference type="ARBA" id="ARBA00006484"/>
    </source>
</evidence>
<dbReference type="Gene3D" id="3.40.50.720">
    <property type="entry name" value="NAD(P)-binding Rossmann-like Domain"/>
    <property type="match status" value="1"/>
</dbReference>
<comment type="similarity">
    <text evidence="1 3">Belongs to the short-chain dehydrogenases/reductases (SDR) family.</text>
</comment>
<dbReference type="PIRSF" id="PIRSF000126">
    <property type="entry name" value="11-beta-HSD1"/>
    <property type="match status" value="1"/>
</dbReference>
<sequence length="255" mass="26908">MATALVTGASAGLGEEFAWQLATAGHDVVLVARSRDRLSEIADVIASATGQSAEVLAADLADPDGLEVVARRVADPDAPVSLLVNNAGFGLGKRFVDSTWEDEKRMLDVLVTAPLRLTHAALPGMLSRGHGAVLNVASIAAHLGNSTYAAHKRWVVEFTQAIAGQLADSPVTATAVLPGLVTTEFHSSEELAHMRDEYPDLLWLEPEQVVTSALAAVRRGQTVVTPSALYGLAGAGLRLLPARLTRGRRSQRPGR</sequence>
<comment type="caution">
    <text evidence="4">The sequence shown here is derived from an EMBL/GenBank/DDBJ whole genome shotgun (WGS) entry which is preliminary data.</text>
</comment>
<name>A0ABT8FZF1_9MICO</name>
<dbReference type="EMBL" id="JAUHPV010000002">
    <property type="protein sequence ID" value="MDN4472268.1"/>
    <property type="molecule type" value="Genomic_DNA"/>
</dbReference>
<dbReference type="PANTHER" id="PTHR44196:SF2">
    <property type="entry name" value="SHORT-CHAIN DEHYDROGENASE-RELATED"/>
    <property type="match status" value="1"/>
</dbReference>
<accession>A0ABT8FZF1</accession>
<dbReference type="CDD" id="cd05233">
    <property type="entry name" value="SDR_c"/>
    <property type="match status" value="1"/>
</dbReference>
<dbReference type="GO" id="GO:0016491">
    <property type="term" value="F:oxidoreductase activity"/>
    <property type="evidence" value="ECO:0007669"/>
    <property type="project" value="UniProtKB-KW"/>
</dbReference>
<evidence type="ECO:0000256" key="3">
    <source>
        <dbReference type="RuleBase" id="RU000363"/>
    </source>
</evidence>
<protein>
    <submittedName>
        <fullName evidence="4">SDR family oxidoreductase</fullName>
        <ecNumber evidence="4">1.-.-.-</ecNumber>
    </submittedName>
</protein>
<dbReference type="PRINTS" id="PR00080">
    <property type="entry name" value="SDRFAMILY"/>
</dbReference>
<evidence type="ECO:0000313" key="5">
    <source>
        <dbReference type="Proteomes" id="UP001172738"/>
    </source>
</evidence>
<dbReference type="RefSeq" id="WP_301126687.1">
    <property type="nucleotide sequence ID" value="NZ_JAUHPV010000002.1"/>
</dbReference>
<evidence type="ECO:0000256" key="2">
    <source>
        <dbReference type="ARBA" id="ARBA00023002"/>
    </source>
</evidence>
<dbReference type="PRINTS" id="PR00081">
    <property type="entry name" value="GDHRDH"/>
</dbReference>
<proteinExistence type="inferred from homology"/>
<dbReference type="InterPro" id="IPR036291">
    <property type="entry name" value="NAD(P)-bd_dom_sf"/>
</dbReference>
<gene>
    <name evidence="4" type="ORF">QQX04_04590</name>
</gene>
<dbReference type="InterPro" id="IPR002347">
    <property type="entry name" value="SDR_fam"/>
</dbReference>
<dbReference type="EC" id="1.-.-.-" evidence="4"/>
<keyword evidence="2 4" id="KW-0560">Oxidoreductase</keyword>
<dbReference type="PANTHER" id="PTHR44196">
    <property type="entry name" value="DEHYDROGENASE/REDUCTASE SDR FAMILY MEMBER 7B"/>
    <property type="match status" value="1"/>
</dbReference>
<dbReference type="SUPFAM" id="SSF51735">
    <property type="entry name" value="NAD(P)-binding Rossmann-fold domains"/>
    <property type="match status" value="1"/>
</dbReference>